<dbReference type="EMBL" id="ML210306">
    <property type="protein sequence ID" value="TFK20254.1"/>
    <property type="molecule type" value="Genomic_DNA"/>
</dbReference>
<evidence type="ECO:0008006" key="3">
    <source>
        <dbReference type="Google" id="ProtNLM"/>
    </source>
</evidence>
<sequence>MNADIKISNTTCAVKLESPQASSQADVLANQELLATIFQAIWDKQEGDAVTEGACRVTLLHAALTCKAFYEPAMDYLWASMDDLTPLLTLIPSVQPVDQIYYLLSQDPGMDRFHAHARRLRSLKLLEWTDSFSAQFFTSLSKEFRQSKKGTFTKLKSMEIFPRGDTTCLCVTMLLEAGSPLTQARVTMDPDDDNGAGSALQCMLKLGELANQLERMEVSVVFAEPEFLFSIGRVLTLPQFKHPRLRTLIATFQTRSTHLLVSATLNSSRALTSLAILIPATVGRQMIPVSLPHIDWSDVSLELSLGTPRSVGVQDRIVEHSENLTSLHIDGSNSHRMGTPWGSSLLNAIACHQLPRLRKLVIGREDRTYFDEPSLLTIVQVKSLQELKLTGFLRRTTGAHSKVDTYIQELMQHCSPNLRLLCLPLRVLGRLPFTLQCLTHVAESRTNLSKFCVPLDSSIPIERFPWVEFTPNSSSTTLTELEICDCRKSRMDLVDQQRLATFLHRLFPNLQRIIPVLGCDAVDRETYRSWMFIDDIRRKI</sequence>
<dbReference type="Proteomes" id="UP000307440">
    <property type="component" value="Unassembled WGS sequence"/>
</dbReference>
<name>A0A5C3KJD8_COPMA</name>
<gene>
    <name evidence="1" type="ORF">FA15DRAFT_759493</name>
</gene>
<evidence type="ECO:0000313" key="1">
    <source>
        <dbReference type="EMBL" id="TFK20254.1"/>
    </source>
</evidence>
<protein>
    <recommendedName>
        <fullName evidence="3">F-box domain-containing protein</fullName>
    </recommendedName>
</protein>
<accession>A0A5C3KJD8</accession>
<dbReference type="OrthoDB" id="3255541at2759"/>
<proteinExistence type="predicted"/>
<dbReference type="AlphaFoldDB" id="A0A5C3KJD8"/>
<keyword evidence="2" id="KW-1185">Reference proteome</keyword>
<evidence type="ECO:0000313" key="2">
    <source>
        <dbReference type="Proteomes" id="UP000307440"/>
    </source>
</evidence>
<reference evidence="1 2" key="1">
    <citation type="journal article" date="2019" name="Nat. Ecol. Evol.">
        <title>Megaphylogeny resolves global patterns of mushroom evolution.</title>
        <authorList>
            <person name="Varga T."/>
            <person name="Krizsan K."/>
            <person name="Foldi C."/>
            <person name="Dima B."/>
            <person name="Sanchez-Garcia M."/>
            <person name="Sanchez-Ramirez S."/>
            <person name="Szollosi G.J."/>
            <person name="Szarkandi J.G."/>
            <person name="Papp V."/>
            <person name="Albert L."/>
            <person name="Andreopoulos W."/>
            <person name="Angelini C."/>
            <person name="Antonin V."/>
            <person name="Barry K.W."/>
            <person name="Bougher N.L."/>
            <person name="Buchanan P."/>
            <person name="Buyck B."/>
            <person name="Bense V."/>
            <person name="Catcheside P."/>
            <person name="Chovatia M."/>
            <person name="Cooper J."/>
            <person name="Damon W."/>
            <person name="Desjardin D."/>
            <person name="Finy P."/>
            <person name="Geml J."/>
            <person name="Haridas S."/>
            <person name="Hughes K."/>
            <person name="Justo A."/>
            <person name="Karasinski D."/>
            <person name="Kautmanova I."/>
            <person name="Kiss B."/>
            <person name="Kocsube S."/>
            <person name="Kotiranta H."/>
            <person name="LaButti K.M."/>
            <person name="Lechner B.E."/>
            <person name="Liimatainen K."/>
            <person name="Lipzen A."/>
            <person name="Lukacs Z."/>
            <person name="Mihaltcheva S."/>
            <person name="Morgado L.N."/>
            <person name="Niskanen T."/>
            <person name="Noordeloos M.E."/>
            <person name="Ohm R.A."/>
            <person name="Ortiz-Santana B."/>
            <person name="Ovrebo C."/>
            <person name="Racz N."/>
            <person name="Riley R."/>
            <person name="Savchenko A."/>
            <person name="Shiryaev A."/>
            <person name="Soop K."/>
            <person name="Spirin V."/>
            <person name="Szebenyi C."/>
            <person name="Tomsovsky M."/>
            <person name="Tulloss R.E."/>
            <person name="Uehling J."/>
            <person name="Grigoriev I.V."/>
            <person name="Vagvolgyi C."/>
            <person name="Papp T."/>
            <person name="Martin F.M."/>
            <person name="Miettinen O."/>
            <person name="Hibbett D.S."/>
            <person name="Nagy L.G."/>
        </authorList>
    </citation>
    <scope>NUCLEOTIDE SEQUENCE [LARGE SCALE GENOMIC DNA]</scope>
    <source>
        <strain evidence="1 2">CBS 121175</strain>
    </source>
</reference>
<organism evidence="1 2">
    <name type="scientific">Coprinopsis marcescibilis</name>
    <name type="common">Agaric fungus</name>
    <name type="synonym">Psathyrella marcescibilis</name>
    <dbReference type="NCBI Taxonomy" id="230819"/>
    <lineage>
        <taxon>Eukaryota</taxon>
        <taxon>Fungi</taxon>
        <taxon>Dikarya</taxon>
        <taxon>Basidiomycota</taxon>
        <taxon>Agaricomycotina</taxon>
        <taxon>Agaricomycetes</taxon>
        <taxon>Agaricomycetidae</taxon>
        <taxon>Agaricales</taxon>
        <taxon>Agaricineae</taxon>
        <taxon>Psathyrellaceae</taxon>
        <taxon>Coprinopsis</taxon>
    </lineage>
</organism>